<dbReference type="GeneID" id="17262961"/>
<reference evidence="3" key="1">
    <citation type="journal article" date="2013" name="Nature">
        <title>Pan genome of the phytoplankton Emiliania underpins its global distribution.</title>
        <authorList>
            <person name="Read B.A."/>
            <person name="Kegel J."/>
            <person name="Klute M.J."/>
            <person name="Kuo A."/>
            <person name="Lefebvre S.C."/>
            <person name="Maumus F."/>
            <person name="Mayer C."/>
            <person name="Miller J."/>
            <person name="Monier A."/>
            <person name="Salamov A."/>
            <person name="Young J."/>
            <person name="Aguilar M."/>
            <person name="Claverie J.M."/>
            <person name="Frickenhaus S."/>
            <person name="Gonzalez K."/>
            <person name="Herman E.K."/>
            <person name="Lin Y.C."/>
            <person name="Napier J."/>
            <person name="Ogata H."/>
            <person name="Sarno A.F."/>
            <person name="Shmutz J."/>
            <person name="Schroeder D."/>
            <person name="de Vargas C."/>
            <person name="Verret F."/>
            <person name="von Dassow P."/>
            <person name="Valentin K."/>
            <person name="Van de Peer Y."/>
            <person name="Wheeler G."/>
            <person name="Dacks J.B."/>
            <person name="Delwiche C.F."/>
            <person name="Dyhrman S.T."/>
            <person name="Glockner G."/>
            <person name="John U."/>
            <person name="Richards T."/>
            <person name="Worden A.Z."/>
            <person name="Zhang X."/>
            <person name="Grigoriev I.V."/>
            <person name="Allen A.E."/>
            <person name="Bidle K."/>
            <person name="Borodovsky M."/>
            <person name="Bowler C."/>
            <person name="Brownlee C."/>
            <person name="Cock J.M."/>
            <person name="Elias M."/>
            <person name="Gladyshev V.N."/>
            <person name="Groth M."/>
            <person name="Guda C."/>
            <person name="Hadaegh A."/>
            <person name="Iglesias-Rodriguez M.D."/>
            <person name="Jenkins J."/>
            <person name="Jones B.M."/>
            <person name="Lawson T."/>
            <person name="Leese F."/>
            <person name="Lindquist E."/>
            <person name="Lobanov A."/>
            <person name="Lomsadze A."/>
            <person name="Malik S.B."/>
            <person name="Marsh M.E."/>
            <person name="Mackinder L."/>
            <person name="Mock T."/>
            <person name="Mueller-Roeber B."/>
            <person name="Pagarete A."/>
            <person name="Parker M."/>
            <person name="Probert I."/>
            <person name="Quesneville H."/>
            <person name="Raines C."/>
            <person name="Rensing S.A."/>
            <person name="Riano-Pachon D.M."/>
            <person name="Richier S."/>
            <person name="Rokitta S."/>
            <person name="Shiraiwa Y."/>
            <person name="Soanes D.M."/>
            <person name="van der Giezen M."/>
            <person name="Wahlund T.M."/>
            <person name="Williams B."/>
            <person name="Wilson W."/>
            <person name="Wolfe G."/>
            <person name="Wurch L.L."/>
        </authorList>
    </citation>
    <scope>NUCLEOTIDE SEQUENCE</scope>
</reference>
<dbReference type="RefSeq" id="XP_005769230.1">
    <property type="nucleotide sequence ID" value="XM_005769173.1"/>
</dbReference>
<dbReference type="InterPro" id="IPR004843">
    <property type="entry name" value="Calcineurin-like_PHP"/>
</dbReference>
<dbReference type="HOGENOM" id="CLU_053780_0_0_1"/>
<organism evidence="2 3">
    <name type="scientific">Emiliania huxleyi (strain CCMP1516)</name>
    <dbReference type="NCBI Taxonomy" id="280463"/>
    <lineage>
        <taxon>Eukaryota</taxon>
        <taxon>Haptista</taxon>
        <taxon>Haptophyta</taxon>
        <taxon>Prymnesiophyceae</taxon>
        <taxon>Isochrysidales</taxon>
        <taxon>Noelaerhabdaceae</taxon>
        <taxon>Emiliania</taxon>
    </lineage>
</organism>
<dbReference type="PANTHER" id="PTHR35769">
    <property type="entry name" value="CALCINEURIN-LIKE METALLO-PHOSPHOESTERASE SUPERFAMILY PROTEIN"/>
    <property type="match status" value="1"/>
</dbReference>
<dbReference type="GO" id="GO:0016787">
    <property type="term" value="F:hydrolase activity"/>
    <property type="evidence" value="ECO:0007669"/>
    <property type="project" value="InterPro"/>
</dbReference>
<dbReference type="InterPro" id="IPR027629">
    <property type="entry name" value="DevT-like"/>
</dbReference>
<dbReference type="KEGG" id="ehx:EMIHUDRAFT_210358"/>
<dbReference type="Pfam" id="PF00149">
    <property type="entry name" value="Metallophos"/>
    <property type="match status" value="1"/>
</dbReference>
<dbReference type="OMA" id="ERHARMY"/>
<sequence>MWWSGREQSCSNRLLRRLSSVLAALGVRSAPAAPPRRLRLAVVGDCHGQYNEDDNAALLALVPDAALFVGDYDNEAADIPRTIAKLHGALPVASIMGNHDAWYLSKLIARERTALDSASSSASSLAPGAQPRLGESAEFESVRQQHSLLAPSNVGWGRRDFEALPLSVVGGRPLSSGGASLERHARMYSSLWGVRGAEESAAVIAKHVRAAPPGAATVMLAHNGPSGLGSARDDICGKDWGGGGGGDWGDEDLRLALSDGGGQRSMVCRGADGRLYVNGARVPRWRTAPSGCGVERLFTMVDLEQSSGGWAAARVEQVWALPDGRVTEREPLWSVDDELLESMRE</sequence>
<evidence type="ECO:0000313" key="3">
    <source>
        <dbReference type="Proteomes" id="UP000013827"/>
    </source>
</evidence>
<name>A0A0D3IZW6_EMIH1</name>
<reference evidence="2" key="2">
    <citation type="submission" date="2024-10" db="UniProtKB">
        <authorList>
            <consortium name="EnsemblProtists"/>
        </authorList>
    </citation>
    <scope>IDENTIFICATION</scope>
</reference>
<evidence type="ECO:0000313" key="2">
    <source>
        <dbReference type="EnsemblProtists" id="EOD16801"/>
    </source>
</evidence>
<feature type="domain" description="Calcineurin-like phosphoesterase" evidence="1">
    <location>
        <begin position="38"/>
        <end position="125"/>
    </location>
</feature>
<dbReference type="InterPro" id="IPR029052">
    <property type="entry name" value="Metallo-depent_PP-like"/>
</dbReference>
<keyword evidence="3" id="KW-1185">Reference proteome</keyword>
<dbReference type="eggNOG" id="ENOG502QQYB">
    <property type="taxonomic scope" value="Eukaryota"/>
</dbReference>
<evidence type="ECO:0000259" key="1">
    <source>
        <dbReference type="Pfam" id="PF00149"/>
    </source>
</evidence>
<protein>
    <recommendedName>
        <fullName evidence="1">Calcineurin-like phosphoesterase domain-containing protein</fullName>
    </recommendedName>
</protein>
<accession>A0A0D3IZW6</accession>
<dbReference type="Gene3D" id="3.60.21.10">
    <property type="match status" value="1"/>
</dbReference>
<dbReference type="SUPFAM" id="SSF56300">
    <property type="entry name" value="Metallo-dependent phosphatases"/>
    <property type="match status" value="1"/>
</dbReference>
<proteinExistence type="predicted"/>
<dbReference type="Proteomes" id="UP000013827">
    <property type="component" value="Unassembled WGS sequence"/>
</dbReference>
<dbReference type="AlphaFoldDB" id="A0A0D3IZW6"/>
<dbReference type="EnsemblProtists" id="EOD16801">
    <property type="protein sequence ID" value="EOD16801"/>
    <property type="gene ID" value="EMIHUDRAFT_210358"/>
</dbReference>
<dbReference type="PANTHER" id="PTHR35769:SF2">
    <property type="entry name" value="CALCINEURIN-LIKE METALLO-PHOSPHOESTERASE SUPERFAMILY PROTEIN"/>
    <property type="match status" value="1"/>
</dbReference>
<dbReference type="PaxDb" id="2903-EOD16801"/>